<proteinExistence type="inferred from homology"/>
<dbReference type="CDD" id="cd01061">
    <property type="entry name" value="RNase_T2_euk"/>
    <property type="match status" value="1"/>
</dbReference>
<dbReference type="SUPFAM" id="SSF55895">
    <property type="entry name" value="Ribonuclease Rh-like"/>
    <property type="match status" value="1"/>
</dbReference>
<protein>
    <recommendedName>
        <fullName evidence="2">ribonuclease T2</fullName>
        <ecNumber evidence="2">4.6.1.19</ecNumber>
    </recommendedName>
</protein>
<evidence type="ECO:0000256" key="5">
    <source>
        <dbReference type="RuleBase" id="RU004328"/>
    </source>
</evidence>
<keyword evidence="6" id="KW-0732">Signal</keyword>
<dbReference type="GO" id="GO:0003723">
    <property type="term" value="F:RNA binding"/>
    <property type="evidence" value="ECO:0007669"/>
    <property type="project" value="InterPro"/>
</dbReference>
<evidence type="ECO:0000256" key="1">
    <source>
        <dbReference type="ARBA" id="ARBA00007469"/>
    </source>
</evidence>
<feature type="active site" evidence="4">
    <location>
        <position position="130"/>
    </location>
</feature>
<dbReference type="InterPro" id="IPR018188">
    <property type="entry name" value="RNase_T2_His_AS_1"/>
</dbReference>
<evidence type="ECO:0000256" key="3">
    <source>
        <dbReference type="ARBA" id="ARBA00023157"/>
    </source>
</evidence>
<evidence type="ECO:0000256" key="6">
    <source>
        <dbReference type="SAM" id="SignalP"/>
    </source>
</evidence>
<dbReference type="InterPro" id="IPR033697">
    <property type="entry name" value="Ribonuclease_T2_eukaryotic"/>
</dbReference>
<feature type="active site" evidence="4">
    <location>
        <position position="126"/>
    </location>
</feature>
<dbReference type="EMBL" id="KZ303850">
    <property type="protein sequence ID" value="PHZ12225.1"/>
    <property type="molecule type" value="Genomic_DNA"/>
</dbReference>
<feature type="signal peptide" evidence="6">
    <location>
        <begin position="1"/>
        <end position="20"/>
    </location>
</feature>
<dbReference type="Pfam" id="PF00445">
    <property type="entry name" value="Ribonuclease_T2"/>
    <property type="match status" value="1"/>
</dbReference>
<evidence type="ECO:0000313" key="8">
    <source>
        <dbReference type="Proteomes" id="UP000242254"/>
    </source>
</evidence>
<evidence type="ECO:0000313" key="7">
    <source>
        <dbReference type="EMBL" id="PHZ12225.1"/>
    </source>
</evidence>
<feature type="chain" id="PRO_5013915461" description="ribonuclease T2" evidence="6">
    <location>
        <begin position="21"/>
        <end position="246"/>
    </location>
</feature>
<dbReference type="InterPro" id="IPR036430">
    <property type="entry name" value="RNase_T2-like_sf"/>
</dbReference>
<dbReference type="InterPro" id="IPR033130">
    <property type="entry name" value="RNase_T2_His_AS_2"/>
</dbReference>
<comment type="similarity">
    <text evidence="1 5">Belongs to the RNase T2 family.</text>
</comment>
<dbReference type="AlphaFoldDB" id="A0A2G4STZ9"/>
<keyword evidence="8" id="KW-1185">Reference proteome</keyword>
<dbReference type="GO" id="GO:0005576">
    <property type="term" value="C:extracellular region"/>
    <property type="evidence" value="ECO:0007669"/>
    <property type="project" value="TreeGrafter"/>
</dbReference>
<dbReference type="GO" id="GO:0006401">
    <property type="term" value="P:RNA catabolic process"/>
    <property type="evidence" value="ECO:0007669"/>
    <property type="project" value="TreeGrafter"/>
</dbReference>
<gene>
    <name evidence="7" type="ORF">RHIMIDRAFT_292337</name>
</gene>
<dbReference type="Gene3D" id="3.90.730.10">
    <property type="entry name" value="Ribonuclease T2-like"/>
    <property type="match status" value="1"/>
</dbReference>
<dbReference type="EC" id="4.6.1.19" evidence="2"/>
<dbReference type="GO" id="GO:0033897">
    <property type="term" value="F:ribonuclease T2 activity"/>
    <property type="evidence" value="ECO:0007669"/>
    <property type="project" value="UniProtKB-EC"/>
</dbReference>
<dbReference type="PANTHER" id="PTHR11240:SF22">
    <property type="entry name" value="RIBONUCLEASE T2"/>
    <property type="match status" value="1"/>
</dbReference>
<accession>A0A2G4STZ9</accession>
<evidence type="ECO:0000256" key="4">
    <source>
        <dbReference type="PIRSR" id="PIRSR633697-1"/>
    </source>
</evidence>
<feature type="active site" evidence="4">
    <location>
        <position position="67"/>
    </location>
</feature>
<dbReference type="PROSITE" id="PS00530">
    <property type="entry name" value="RNASE_T2_1"/>
    <property type="match status" value="1"/>
</dbReference>
<reference evidence="7 8" key="1">
    <citation type="journal article" date="2016" name="Proc. Natl. Acad. Sci. U.S.A.">
        <title>Lipid metabolic changes in an early divergent fungus govern the establishment of a mutualistic symbiosis with endobacteria.</title>
        <authorList>
            <person name="Lastovetsky O.A."/>
            <person name="Gaspar M.L."/>
            <person name="Mondo S.J."/>
            <person name="LaButti K.M."/>
            <person name="Sandor L."/>
            <person name="Grigoriev I.V."/>
            <person name="Henry S.A."/>
            <person name="Pawlowska T.E."/>
        </authorList>
    </citation>
    <scope>NUCLEOTIDE SEQUENCE [LARGE SCALE GENOMIC DNA]</scope>
    <source>
        <strain evidence="7 8">ATCC 52813</strain>
    </source>
</reference>
<dbReference type="InterPro" id="IPR001568">
    <property type="entry name" value="RNase_T2-like"/>
</dbReference>
<dbReference type="Proteomes" id="UP000242254">
    <property type="component" value="Unassembled WGS sequence"/>
</dbReference>
<dbReference type="RefSeq" id="XP_023465933.1">
    <property type="nucleotide sequence ID" value="XM_023613882.1"/>
</dbReference>
<keyword evidence="3" id="KW-1015">Disulfide bond</keyword>
<dbReference type="PROSITE" id="PS00531">
    <property type="entry name" value="RNASE_T2_2"/>
    <property type="match status" value="1"/>
</dbReference>
<dbReference type="PANTHER" id="PTHR11240">
    <property type="entry name" value="RIBONUCLEASE T2"/>
    <property type="match status" value="1"/>
</dbReference>
<name>A0A2G4STZ9_RHIZD</name>
<evidence type="ECO:0000256" key="2">
    <source>
        <dbReference type="ARBA" id="ARBA00012571"/>
    </source>
</evidence>
<organism evidence="7 8">
    <name type="scientific">Rhizopus microsporus ATCC 52813</name>
    <dbReference type="NCBI Taxonomy" id="1340429"/>
    <lineage>
        <taxon>Eukaryota</taxon>
        <taxon>Fungi</taxon>
        <taxon>Fungi incertae sedis</taxon>
        <taxon>Mucoromycota</taxon>
        <taxon>Mucoromycotina</taxon>
        <taxon>Mucoromycetes</taxon>
        <taxon>Mucorales</taxon>
        <taxon>Mucorineae</taxon>
        <taxon>Rhizopodaceae</taxon>
        <taxon>Rhizopus</taxon>
    </lineage>
</organism>
<sequence>MFMTTKIALALGSLIGLVAAQSSCSPDTVSCHWSGTVDSCCSPKYGLVVLNLQWVPGYGPNDEFTLHGLWPDKCDGTYAPSNGCDSSRNLNNIASIIKSANGTLYNRMNTFWPSYKGDNNVFWSHEWNKHGTCVSTLRPTCYGDKYVKYQEIPEYFEKALDLRDEYDVYGALSSKGIIPGTNHSANAFVDAIQSRLGVQPMLNCSRSGTLTNVSLFFNVRGRDNYVLTNSTSRGSCSGNVRFPKKY</sequence>
<dbReference type="GeneID" id="35444871"/>